<comment type="caution">
    <text evidence="1">The sequence shown here is derived from an EMBL/GenBank/DDBJ whole genome shotgun (WGS) entry which is preliminary data.</text>
</comment>
<evidence type="ECO:0000313" key="1">
    <source>
        <dbReference type="EMBL" id="MBB4483267.1"/>
    </source>
</evidence>
<accession>A0A7W6YCT3</accession>
<dbReference type="EMBL" id="JACIID010000018">
    <property type="protein sequence ID" value="MBB4539096.1"/>
    <property type="molecule type" value="Genomic_DNA"/>
</dbReference>
<gene>
    <name evidence="1" type="ORF">GGE46_005888</name>
    <name evidence="2" type="ORF">GGE57_005885</name>
</gene>
<protein>
    <submittedName>
        <fullName evidence="1">Uncharacterized protein</fullName>
    </submittedName>
</protein>
<dbReference type="RefSeq" id="WP_097667427.1">
    <property type="nucleotide sequence ID" value="NZ_JACIHU010000018.1"/>
</dbReference>
<evidence type="ECO:0000313" key="4">
    <source>
        <dbReference type="Proteomes" id="UP000557344"/>
    </source>
</evidence>
<dbReference type="Proteomes" id="UP000557344">
    <property type="component" value="Unassembled WGS sequence"/>
</dbReference>
<organism evidence="1 4">
    <name type="scientific">Rhizobium etli</name>
    <dbReference type="NCBI Taxonomy" id="29449"/>
    <lineage>
        <taxon>Bacteria</taxon>
        <taxon>Pseudomonadati</taxon>
        <taxon>Pseudomonadota</taxon>
        <taxon>Alphaproteobacteria</taxon>
        <taxon>Hyphomicrobiales</taxon>
        <taxon>Rhizobiaceae</taxon>
        <taxon>Rhizobium/Agrobacterium group</taxon>
        <taxon>Rhizobium</taxon>
    </lineage>
</organism>
<evidence type="ECO:0000313" key="3">
    <source>
        <dbReference type="Proteomes" id="UP000523431"/>
    </source>
</evidence>
<reference evidence="3 4" key="1">
    <citation type="submission" date="2020-08" db="EMBL/GenBank/DDBJ databases">
        <title>Genomic Encyclopedia of Type Strains, Phase IV (KMG-V): Genome sequencing to study the core and pangenomes of soil and plant-associated prokaryotes.</title>
        <authorList>
            <person name="Whitman W."/>
        </authorList>
    </citation>
    <scope>NUCLEOTIDE SEQUENCE [LARGE SCALE GENOMIC DNA]</scope>
    <source>
        <strain evidence="1 4">SEMIA 471</strain>
        <strain evidence="2 3">SEMIA 489</strain>
    </source>
</reference>
<dbReference type="AlphaFoldDB" id="A0A7W6YCT3"/>
<name>A0A7W6YCT3_RHIET</name>
<proteinExistence type="predicted"/>
<evidence type="ECO:0000313" key="2">
    <source>
        <dbReference type="EMBL" id="MBB4539096.1"/>
    </source>
</evidence>
<dbReference type="Proteomes" id="UP000523431">
    <property type="component" value="Unassembled WGS sequence"/>
</dbReference>
<dbReference type="EMBL" id="JACIHU010000018">
    <property type="protein sequence ID" value="MBB4483267.1"/>
    <property type="molecule type" value="Genomic_DNA"/>
</dbReference>
<sequence>MNEQELSNQFLLFFPGFSSTSLIPFPATLTHHLPEKRQLVANIQCLGRWTPLKRLFEVTLAHASMQLGMGSDEQSA</sequence>